<comment type="caution">
    <text evidence="1">The sequence shown here is derived from an EMBL/GenBank/DDBJ whole genome shotgun (WGS) entry which is preliminary data.</text>
</comment>
<organism evidence="1 2">
    <name type="scientific">Entomophthora muscae</name>
    <dbReference type="NCBI Taxonomy" id="34485"/>
    <lineage>
        <taxon>Eukaryota</taxon>
        <taxon>Fungi</taxon>
        <taxon>Fungi incertae sedis</taxon>
        <taxon>Zoopagomycota</taxon>
        <taxon>Entomophthoromycotina</taxon>
        <taxon>Entomophthoromycetes</taxon>
        <taxon>Entomophthorales</taxon>
        <taxon>Entomophthoraceae</taxon>
        <taxon>Entomophthora</taxon>
    </lineage>
</organism>
<accession>A0ACC2RFB8</accession>
<keyword evidence="2" id="KW-1185">Reference proteome</keyword>
<name>A0ACC2RFB8_9FUNG</name>
<proteinExistence type="predicted"/>
<gene>
    <name evidence="1" type="ORF">DSO57_1031343</name>
</gene>
<dbReference type="Proteomes" id="UP001165960">
    <property type="component" value="Unassembled WGS sequence"/>
</dbReference>
<dbReference type="EMBL" id="QTSX02007324">
    <property type="protein sequence ID" value="KAJ9048778.1"/>
    <property type="molecule type" value="Genomic_DNA"/>
</dbReference>
<protein>
    <submittedName>
        <fullName evidence="1">Uncharacterized protein</fullName>
    </submittedName>
</protein>
<reference evidence="1" key="1">
    <citation type="submission" date="2022-04" db="EMBL/GenBank/DDBJ databases">
        <title>Genome of the entomopathogenic fungus Entomophthora muscae.</title>
        <authorList>
            <person name="Elya C."/>
            <person name="Lovett B.R."/>
            <person name="Lee E."/>
            <person name="Macias A.M."/>
            <person name="Hajek A.E."/>
            <person name="De Bivort B.L."/>
            <person name="Kasson M.T."/>
            <person name="De Fine Licht H.H."/>
            <person name="Stajich J.E."/>
        </authorList>
    </citation>
    <scope>NUCLEOTIDE SEQUENCE</scope>
    <source>
        <strain evidence="1">Berkeley</strain>
    </source>
</reference>
<evidence type="ECO:0000313" key="2">
    <source>
        <dbReference type="Proteomes" id="UP001165960"/>
    </source>
</evidence>
<sequence length="304" mass="33810">MDKLFKDPNKVTVETVETTPVPPSSPHLAPEPENIPKEIINPQETQAPKPATTEPSKQTTKSHESKKLTDGTGEHNNVPMEIDLLENLFQTVICETWEPMDVSFIPGEVFLSALKKYQDKNGPALPIPALVNHNSEEKRTTQKPTTKIELGLSAKKILANTKIEITLEDFCRKSPAFQSQMHVAISDTQKQRNQEVMLSGYGAPHVNGTVDGVPTKIILDGSAYTNIISIHFLEKIGVEEIQTRYQQYLMADGTISPCFGVLDDLELEIEGVATRISASVFDHKQVNLLLGRETLKELKITTHY</sequence>
<evidence type="ECO:0000313" key="1">
    <source>
        <dbReference type="EMBL" id="KAJ9048778.1"/>
    </source>
</evidence>